<gene>
    <name evidence="2" type="ORF">BSL78_04062</name>
</gene>
<feature type="compositionally biased region" description="Low complexity" evidence="1">
    <location>
        <begin position="132"/>
        <end position="147"/>
    </location>
</feature>
<dbReference type="EMBL" id="MRZV01000095">
    <property type="protein sequence ID" value="PIK59035.1"/>
    <property type="molecule type" value="Genomic_DNA"/>
</dbReference>
<keyword evidence="3" id="KW-1185">Reference proteome</keyword>
<feature type="compositionally biased region" description="Low complexity" evidence="1">
    <location>
        <begin position="110"/>
        <end position="119"/>
    </location>
</feature>
<evidence type="ECO:0000313" key="2">
    <source>
        <dbReference type="EMBL" id="PIK59035.1"/>
    </source>
</evidence>
<dbReference type="AlphaFoldDB" id="A0A2G8LFL0"/>
<comment type="caution">
    <text evidence="2">The sequence shown here is derived from an EMBL/GenBank/DDBJ whole genome shotgun (WGS) entry which is preliminary data.</text>
</comment>
<dbReference type="Proteomes" id="UP000230750">
    <property type="component" value="Unassembled WGS sequence"/>
</dbReference>
<feature type="compositionally biased region" description="Low complexity" evidence="1">
    <location>
        <begin position="161"/>
        <end position="172"/>
    </location>
</feature>
<sequence>MRSVPGWQKKPQIKERRLPPQTGEEETDDEGPPGCHSRWHKSSTWGGGSEAAIRDGLSPLPETVSMRDGTNTCAALAQPRPQPQEGPSTSGHVESASPRRQAVADLFTSTRGRGTTTRGISQDSPRRARTGAAARVEAVPTAVVAVEAGKDTGSLEHRSRSGSSPWSSSGHSSGRRRAKKRRRQSPDSGQALLSRVKDLLGQLLQKPGQPDPEQQVTPSIPQQPPPLPAPVTDHHAPEEAQGDPWDDASSRADDALTTAVLCRVLGFEEKVDARAQEGPASKLSLNVAAQ</sequence>
<proteinExistence type="predicted"/>
<feature type="region of interest" description="Disordered" evidence="1">
    <location>
        <begin position="1"/>
        <end position="252"/>
    </location>
</feature>
<evidence type="ECO:0000313" key="3">
    <source>
        <dbReference type="Proteomes" id="UP000230750"/>
    </source>
</evidence>
<organism evidence="2 3">
    <name type="scientific">Stichopus japonicus</name>
    <name type="common">Sea cucumber</name>
    <dbReference type="NCBI Taxonomy" id="307972"/>
    <lineage>
        <taxon>Eukaryota</taxon>
        <taxon>Metazoa</taxon>
        <taxon>Echinodermata</taxon>
        <taxon>Eleutherozoa</taxon>
        <taxon>Echinozoa</taxon>
        <taxon>Holothuroidea</taxon>
        <taxon>Aspidochirotacea</taxon>
        <taxon>Aspidochirotida</taxon>
        <taxon>Stichopodidae</taxon>
        <taxon>Apostichopus</taxon>
    </lineage>
</organism>
<accession>A0A2G8LFL0</accession>
<feature type="compositionally biased region" description="Basic residues" evidence="1">
    <location>
        <begin position="173"/>
        <end position="183"/>
    </location>
</feature>
<feature type="compositionally biased region" description="Basic and acidic residues" evidence="1">
    <location>
        <begin position="148"/>
        <end position="159"/>
    </location>
</feature>
<feature type="compositionally biased region" description="Low complexity" evidence="1">
    <location>
        <begin position="199"/>
        <end position="220"/>
    </location>
</feature>
<evidence type="ECO:0000256" key="1">
    <source>
        <dbReference type="SAM" id="MobiDB-lite"/>
    </source>
</evidence>
<reference evidence="2 3" key="1">
    <citation type="journal article" date="2017" name="PLoS Biol.">
        <title>The sea cucumber genome provides insights into morphological evolution and visceral regeneration.</title>
        <authorList>
            <person name="Zhang X."/>
            <person name="Sun L."/>
            <person name="Yuan J."/>
            <person name="Sun Y."/>
            <person name="Gao Y."/>
            <person name="Zhang L."/>
            <person name="Li S."/>
            <person name="Dai H."/>
            <person name="Hamel J.F."/>
            <person name="Liu C."/>
            <person name="Yu Y."/>
            <person name="Liu S."/>
            <person name="Lin W."/>
            <person name="Guo K."/>
            <person name="Jin S."/>
            <person name="Xu P."/>
            <person name="Storey K.B."/>
            <person name="Huan P."/>
            <person name="Zhang T."/>
            <person name="Zhou Y."/>
            <person name="Zhang J."/>
            <person name="Lin C."/>
            <person name="Li X."/>
            <person name="Xing L."/>
            <person name="Huo D."/>
            <person name="Sun M."/>
            <person name="Wang L."/>
            <person name="Mercier A."/>
            <person name="Li F."/>
            <person name="Yang H."/>
            <person name="Xiang J."/>
        </authorList>
    </citation>
    <scope>NUCLEOTIDE SEQUENCE [LARGE SCALE GENOMIC DNA]</scope>
    <source>
        <strain evidence="2">Shaxun</strain>
        <tissue evidence="2">Muscle</tissue>
    </source>
</reference>
<name>A0A2G8LFL0_STIJA</name>
<protein>
    <submittedName>
        <fullName evidence="2">Uncharacterized protein</fullName>
    </submittedName>
</protein>